<proteinExistence type="predicted"/>
<evidence type="ECO:0000313" key="3">
    <source>
        <dbReference type="Proteomes" id="UP001523216"/>
    </source>
</evidence>
<evidence type="ECO:0000259" key="1">
    <source>
        <dbReference type="Pfam" id="PF01471"/>
    </source>
</evidence>
<dbReference type="Pfam" id="PF01471">
    <property type="entry name" value="PG_binding_1"/>
    <property type="match status" value="1"/>
</dbReference>
<keyword evidence="3" id="KW-1185">Reference proteome</keyword>
<dbReference type="InterPro" id="IPR002477">
    <property type="entry name" value="Peptidoglycan-bd-like"/>
</dbReference>
<protein>
    <submittedName>
        <fullName evidence="2">Efflux RND transporter periplasmic adaptor subunit</fullName>
    </submittedName>
</protein>
<dbReference type="Proteomes" id="UP001523216">
    <property type="component" value="Unassembled WGS sequence"/>
</dbReference>
<dbReference type="RefSeq" id="WP_251801842.1">
    <property type="nucleotide sequence ID" value="NZ_JAMQOL010000046.1"/>
</dbReference>
<evidence type="ECO:0000313" key="2">
    <source>
        <dbReference type="EMBL" id="MCM4082127.1"/>
    </source>
</evidence>
<dbReference type="InterPro" id="IPR036365">
    <property type="entry name" value="PGBD-like_sf"/>
</dbReference>
<organism evidence="2 3">
    <name type="scientific">Paractinoplanes hotanensis</name>
    <dbReference type="NCBI Taxonomy" id="2906497"/>
    <lineage>
        <taxon>Bacteria</taxon>
        <taxon>Bacillati</taxon>
        <taxon>Actinomycetota</taxon>
        <taxon>Actinomycetes</taxon>
        <taxon>Micromonosporales</taxon>
        <taxon>Micromonosporaceae</taxon>
        <taxon>Paractinoplanes</taxon>
    </lineage>
</organism>
<accession>A0ABT0Y9H1</accession>
<comment type="caution">
    <text evidence="2">The sequence shown here is derived from an EMBL/GenBank/DDBJ whole genome shotgun (WGS) entry which is preliminary data.</text>
</comment>
<feature type="domain" description="Peptidoglycan binding-like" evidence="1">
    <location>
        <begin position="122"/>
        <end position="175"/>
    </location>
</feature>
<name>A0ABT0Y9H1_9ACTN</name>
<dbReference type="SUPFAM" id="SSF47090">
    <property type="entry name" value="PGBD-like"/>
    <property type="match status" value="1"/>
</dbReference>
<reference evidence="2 3" key="1">
    <citation type="submission" date="2022-06" db="EMBL/GenBank/DDBJ databases">
        <title>Actinoplanes abujensis sp. nov., isolated from Nigerian arid soil.</title>
        <authorList>
            <person name="Ding P."/>
        </authorList>
    </citation>
    <scope>NUCLEOTIDE SEQUENCE [LARGE SCALE GENOMIC DNA]</scope>
    <source>
        <strain evidence="3">TRM88002</strain>
    </source>
</reference>
<gene>
    <name evidence="2" type="ORF">LXN57_31630</name>
</gene>
<dbReference type="EMBL" id="JAMQOL010000046">
    <property type="protein sequence ID" value="MCM4082127.1"/>
    <property type="molecule type" value="Genomic_DNA"/>
</dbReference>
<sequence>MSYRKITTGVLAMVVVAAAAGFVLTRDREAGRTPVAEQSAQVATVRVERRDLSTTTSLPGRIGYGSARPLAGHTTATVTWLPPVGKTIKRGRQLFRADDAPVVLFYGGLPLYRPIATPLMSGRDVRIIADNLRALGYRVGYRPANTPAGESVLTPALTAAIKKWQRDLGRPVTGTVAVGDVEVQAGAVRVESLTVQPGVPAAAELMTVTSTRKVITVAAELGDAAKLTRGARVSVALPDDRTVKARVTAVGRDLTAGDGEAPKLTVSVVVDDPRRIAQLDSAEVEVTFPGRTAKKVLAVPIEALVALSEGGYAVQGPQGLISVKTGMFAGGWVQVSGPGLTEDMAVVVAA</sequence>